<protein>
    <recommendedName>
        <fullName evidence="2">Mannitol dehydrogenase N-terminal domain-containing protein</fullName>
    </recommendedName>
</protein>
<dbReference type="GO" id="GO:0016491">
    <property type="term" value="F:oxidoreductase activity"/>
    <property type="evidence" value="ECO:0007669"/>
    <property type="project" value="UniProtKB-KW"/>
</dbReference>
<feature type="domain" description="Mannitol dehydrogenase N-terminal" evidence="2">
    <location>
        <begin position="31"/>
        <end position="150"/>
    </location>
</feature>
<dbReference type="InterPro" id="IPR013131">
    <property type="entry name" value="Mannitol_DH_N"/>
</dbReference>
<sequence>MVRVHTPSGDFDYAADNLVQLYDAQGAPHPDFTSAIKRPDARLLTTSIGDGLQDERVANALAVALVERMRTGITAPIYIVACENTITSLWLRTRVEQLSPELAEQRRLGRPLPAVFLPCVIDRTCTKIEIVEDRTVVTASDHATWLIQKGPSPELESILSSATAVRTRFVNNTEMLWCMKLWTVNCLHLAFALIAARNGWNDLHYYARTSKGTVYLHNLVKEIGIMISPRFTDRLRPLLKLLLNRTATQLSRQPDFTSRILRKMWSSPTSFARDSYFKMGIPMDAFLRNGGTRRDVSLLSSINDDMKPIENKGGLLLDFQASLGRPITDIA</sequence>
<name>A0A840HVG0_9SPHN</name>
<evidence type="ECO:0000256" key="1">
    <source>
        <dbReference type="ARBA" id="ARBA00023002"/>
    </source>
</evidence>
<dbReference type="AlphaFoldDB" id="A0A840HVG0"/>
<evidence type="ECO:0000259" key="2">
    <source>
        <dbReference type="Pfam" id="PF01232"/>
    </source>
</evidence>
<keyword evidence="1" id="KW-0560">Oxidoreductase</keyword>
<comment type="caution">
    <text evidence="3">The sequence shown here is derived from an EMBL/GenBank/DDBJ whole genome shotgun (WGS) entry which is preliminary data.</text>
</comment>
<reference evidence="3 4" key="1">
    <citation type="submission" date="2020-08" db="EMBL/GenBank/DDBJ databases">
        <title>Genomic Encyclopedia of Type Strains, Phase IV (KMG-IV): sequencing the most valuable type-strain genomes for metagenomic binning, comparative biology and taxonomic classification.</title>
        <authorList>
            <person name="Goeker M."/>
        </authorList>
    </citation>
    <scope>NUCLEOTIDE SEQUENCE [LARGE SCALE GENOMIC DNA]</scope>
    <source>
        <strain evidence="3 4">DSM 7465</strain>
    </source>
</reference>
<gene>
    <name evidence="3" type="ORF">HNQ99_001775</name>
</gene>
<accession>A0A840HVG0</accession>
<dbReference type="RefSeq" id="WP_184475282.1">
    <property type="nucleotide sequence ID" value="NZ_JACHOV010000006.1"/>
</dbReference>
<evidence type="ECO:0000313" key="3">
    <source>
        <dbReference type="EMBL" id="MBB4641466.1"/>
    </source>
</evidence>
<organism evidence="3 4">
    <name type="scientific">Rhizorhapis suberifaciens</name>
    <name type="common">corky root of lettuce</name>
    <dbReference type="NCBI Taxonomy" id="13656"/>
    <lineage>
        <taxon>Bacteria</taxon>
        <taxon>Pseudomonadati</taxon>
        <taxon>Pseudomonadota</taxon>
        <taxon>Alphaproteobacteria</taxon>
        <taxon>Sphingomonadales</taxon>
        <taxon>Sphingomonadaceae</taxon>
        <taxon>Rhizorhapis</taxon>
    </lineage>
</organism>
<dbReference type="Proteomes" id="UP000575068">
    <property type="component" value="Unassembled WGS sequence"/>
</dbReference>
<dbReference type="EMBL" id="JACHOV010000006">
    <property type="protein sequence ID" value="MBB4641466.1"/>
    <property type="molecule type" value="Genomic_DNA"/>
</dbReference>
<evidence type="ECO:0000313" key="4">
    <source>
        <dbReference type="Proteomes" id="UP000575068"/>
    </source>
</evidence>
<keyword evidence="4" id="KW-1185">Reference proteome</keyword>
<dbReference type="Gene3D" id="3.40.50.720">
    <property type="entry name" value="NAD(P)-binding Rossmann-like Domain"/>
    <property type="match status" value="1"/>
</dbReference>
<proteinExistence type="predicted"/>
<dbReference type="Pfam" id="PF01232">
    <property type="entry name" value="Mannitol_dh"/>
    <property type="match status" value="1"/>
</dbReference>